<dbReference type="Proteomes" id="UP001203972">
    <property type="component" value="Unassembled WGS sequence"/>
</dbReference>
<reference evidence="1" key="1">
    <citation type="journal article" date="2022" name="Clin. Infect. Dis.">
        <title>Association between Clostridium innocuum and antibiotic-associated diarrhea in adults and children: A cross-sectional study and comparative genomics analysis.</title>
        <authorList>
            <person name="Cherny K.E."/>
            <person name="Muscat E.B."/>
            <person name="Balaji A."/>
            <person name="Mukherjee J."/>
            <person name="Ozer E.A."/>
            <person name="Angarone M.P."/>
            <person name="Hauser A.R."/>
            <person name="Sichel J.S."/>
            <person name="Amponsah E."/>
            <person name="Kociolek L.K."/>
        </authorList>
    </citation>
    <scope>NUCLEOTIDE SEQUENCE</scope>
    <source>
        <strain evidence="1">NU1-AC-029v</strain>
    </source>
</reference>
<sequence length="102" mass="11188">MNLKFVIPNMKETFGNLTFAGESEVRMVRGRTISRSYNLYSDVQTADDIVVTLPSTAGAKSFKYEQPVILKNPRITAEGKNADGNGYTSYVLTADDMAAADK</sequence>
<protein>
    <submittedName>
        <fullName evidence="1">YdcP family protein</fullName>
    </submittedName>
</protein>
<dbReference type="EMBL" id="JAKTMA010000017">
    <property type="protein sequence ID" value="MCR0233292.1"/>
    <property type="molecule type" value="Genomic_DNA"/>
</dbReference>
<proteinExistence type="predicted"/>
<accession>A0AAP2XS61</accession>
<dbReference type="Gene3D" id="2.40.50.390">
    <property type="entry name" value="Conjugative transposon protein, DUF961"/>
    <property type="match status" value="1"/>
</dbReference>
<dbReference type="AlphaFoldDB" id="A0AAP2XS61"/>
<dbReference type="InterPro" id="IPR010365">
    <property type="entry name" value="DUF961"/>
</dbReference>
<organism evidence="1 2">
    <name type="scientific">Clostridium innocuum</name>
    <dbReference type="NCBI Taxonomy" id="1522"/>
    <lineage>
        <taxon>Bacteria</taxon>
        <taxon>Bacillati</taxon>
        <taxon>Bacillota</taxon>
        <taxon>Clostridia</taxon>
        <taxon>Eubacteriales</taxon>
        <taxon>Clostridiaceae</taxon>
        <taxon>Clostridium</taxon>
    </lineage>
</organism>
<dbReference type="InterPro" id="IPR038620">
    <property type="entry name" value="YdcP-like_sf"/>
</dbReference>
<name>A0AAP2XS61_CLOIN</name>
<dbReference type="Pfam" id="PF06125">
    <property type="entry name" value="DUF961"/>
    <property type="match status" value="1"/>
</dbReference>
<gene>
    <name evidence="1" type="ORF">MKC95_11000</name>
</gene>
<comment type="caution">
    <text evidence="1">The sequence shown here is derived from an EMBL/GenBank/DDBJ whole genome shotgun (WGS) entry which is preliminary data.</text>
</comment>
<dbReference type="RefSeq" id="WP_002611850.1">
    <property type="nucleotide sequence ID" value="NZ_JBPFKS010000019.1"/>
</dbReference>
<evidence type="ECO:0000313" key="1">
    <source>
        <dbReference type="EMBL" id="MCR0233292.1"/>
    </source>
</evidence>
<evidence type="ECO:0000313" key="2">
    <source>
        <dbReference type="Proteomes" id="UP001203972"/>
    </source>
</evidence>